<dbReference type="PANTHER" id="PTHR30482:SF10">
    <property type="entry name" value="HIGH-AFFINITY BRANCHED-CHAIN AMINO ACID TRANSPORT PROTEIN BRAE"/>
    <property type="match status" value="1"/>
</dbReference>
<evidence type="ECO:0000256" key="1">
    <source>
        <dbReference type="ARBA" id="ARBA00004651"/>
    </source>
</evidence>
<dbReference type="InterPro" id="IPR003593">
    <property type="entry name" value="AAA+_ATPase"/>
</dbReference>
<feature type="transmembrane region" description="Helical" evidence="9">
    <location>
        <begin position="78"/>
        <end position="97"/>
    </location>
</feature>
<accession>A0A4Q1HKD2</accession>
<comment type="caution">
    <text evidence="11">The sequence shown here is derived from an EMBL/GenBank/DDBJ whole genome shotgun (WGS) entry which is preliminary data.</text>
</comment>
<evidence type="ECO:0000259" key="10">
    <source>
        <dbReference type="PROSITE" id="PS50893"/>
    </source>
</evidence>
<dbReference type="CDD" id="cd06581">
    <property type="entry name" value="TM_PBP1_LivM_like"/>
    <property type="match status" value="1"/>
</dbReference>
<evidence type="ECO:0000313" key="11">
    <source>
        <dbReference type="EMBL" id="RXN90594.1"/>
    </source>
</evidence>
<dbReference type="Pfam" id="PF00005">
    <property type="entry name" value="ABC_tran"/>
    <property type="match status" value="1"/>
</dbReference>
<dbReference type="GO" id="GO:0005524">
    <property type="term" value="F:ATP binding"/>
    <property type="evidence" value="ECO:0007669"/>
    <property type="project" value="UniProtKB-KW"/>
</dbReference>
<keyword evidence="6 9" id="KW-1133">Transmembrane helix</keyword>
<evidence type="ECO:0000256" key="2">
    <source>
        <dbReference type="ARBA" id="ARBA00022475"/>
    </source>
</evidence>
<keyword evidence="7 9" id="KW-0472">Membrane</keyword>
<feature type="region of interest" description="Disordered" evidence="8">
    <location>
        <begin position="348"/>
        <end position="371"/>
    </location>
</feature>
<feature type="transmembrane region" description="Helical" evidence="9">
    <location>
        <begin position="103"/>
        <end position="122"/>
    </location>
</feature>
<dbReference type="InterPro" id="IPR043428">
    <property type="entry name" value="LivM-like"/>
</dbReference>
<feature type="domain" description="ABC transporter" evidence="10">
    <location>
        <begin position="376"/>
        <end position="623"/>
    </location>
</feature>
<evidence type="ECO:0000256" key="8">
    <source>
        <dbReference type="SAM" id="MobiDB-lite"/>
    </source>
</evidence>
<feature type="transmembrane region" description="Helical" evidence="9">
    <location>
        <begin position="54"/>
        <end position="71"/>
    </location>
</feature>
<dbReference type="CDD" id="cd03219">
    <property type="entry name" value="ABC_Mj1267_LivG_branched"/>
    <property type="match status" value="1"/>
</dbReference>
<reference evidence="11 12" key="1">
    <citation type="journal article" date="2017" name="Int. J. Syst. Evol. Microbiol.">
        <title>Achromobacter aloeverae sp. nov., isolated from the root of Aloe vera (L.) Burm.f.</title>
        <authorList>
            <person name="Kuncharoen N."/>
            <person name="Muramatsu Y."/>
            <person name="Shibata C."/>
            <person name="Kamakura Y."/>
            <person name="Nakagawa Y."/>
            <person name="Tanasupawat S."/>
        </authorList>
    </citation>
    <scope>NUCLEOTIDE SEQUENCE [LARGE SCALE GENOMIC DNA]</scope>
    <source>
        <strain evidence="11 12">AVA-1</strain>
    </source>
</reference>
<dbReference type="Pfam" id="PF02653">
    <property type="entry name" value="BPD_transp_2"/>
    <property type="match status" value="1"/>
</dbReference>
<keyword evidence="3 9" id="KW-0812">Transmembrane</keyword>
<feature type="compositionally biased region" description="Basic and acidic residues" evidence="8">
    <location>
        <begin position="357"/>
        <end position="371"/>
    </location>
</feature>
<dbReference type="PROSITE" id="PS50893">
    <property type="entry name" value="ABC_TRANSPORTER_2"/>
    <property type="match status" value="1"/>
</dbReference>
<dbReference type="Gene3D" id="3.40.50.300">
    <property type="entry name" value="P-loop containing nucleotide triphosphate hydrolases"/>
    <property type="match status" value="1"/>
</dbReference>
<keyword evidence="12" id="KW-1185">Reference proteome</keyword>
<dbReference type="GO" id="GO:0015658">
    <property type="term" value="F:branched-chain amino acid transmembrane transporter activity"/>
    <property type="evidence" value="ECO:0007669"/>
    <property type="project" value="InterPro"/>
</dbReference>
<feature type="transmembrane region" description="Helical" evidence="9">
    <location>
        <begin position="129"/>
        <end position="150"/>
    </location>
</feature>
<feature type="transmembrane region" description="Helical" evidence="9">
    <location>
        <begin position="299"/>
        <end position="322"/>
    </location>
</feature>
<feature type="transmembrane region" description="Helical" evidence="9">
    <location>
        <begin position="222"/>
        <end position="241"/>
    </location>
</feature>
<evidence type="ECO:0000256" key="6">
    <source>
        <dbReference type="ARBA" id="ARBA00022989"/>
    </source>
</evidence>
<keyword evidence="2" id="KW-1003">Cell membrane</keyword>
<dbReference type="Proteomes" id="UP000290849">
    <property type="component" value="Unassembled WGS sequence"/>
</dbReference>
<evidence type="ECO:0000256" key="5">
    <source>
        <dbReference type="ARBA" id="ARBA00022840"/>
    </source>
</evidence>
<comment type="subcellular location">
    <subcellularLocation>
        <location evidence="1">Cell membrane</location>
        <topology evidence="1">Multi-pass membrane protein</topology>
    </subcellularLocation>
</comment>
<keyword evidence="4" id="KW-0547">Nucleotide-binding</keyword>
<dbReference type="AlphaFoldDB" id="A0A4Q1HKD2"/>
<protein>
    <recommendedName>
        <fullName evidence="10">ABC transporter domain-containing protein</fullName>
    </recommendedName>
</protein>
<dbReference type="InterPro" id="IPR003439">
    <property type="entry name" value="ABC_transporter-like_ATP-bd"/>
</dbReference>
<keyword evidence="5" id="KW-0067">ATP-binding</keyword>
<dbReference type="EMBL" id="PYAL01000003">
    <property type="protein sequence ID" value="RXN90594.1"/>
    <property type="molecule type" value="Genomic_DNA"/>
</dbReference>
<dbReference type="InterPro" id="IPR027417">
    <property type="entry name" value="P-loop_NTPase"/>
</dbReference>
<sequence length="623" mass="65357">MTGRAGASLPKSDTGRRAGEDWRKAWPFLAIFVLAALLPLAGNNYWTVIATRAAIYWILVSGLNLVVGYAGQLAIGYVALLTLGAYITSVLAAGNVLPAMPPFLALACAGIGGGVFGLIVGLPALRLRTFYFAMATLGFATIVTQIALAWQDVTGGGIGLSGPAMPAPFDSELGLFYLCLGLALVCTLLTANVARSRYGRGLIAIRDAEVAAEASGISKVRLLALIFVFAGVLAAIAGGLFASLQTYITPDAFTFELSVLFFISILIGGRGSILGPLLGTIILTVLPELAAPLAAWSNFLYALMLLVIVLAAPGGIAALLDFRNRRPLPANRHIVPDAAPLDRLLARAGNGSVSNGRNRDGNGDGDGSGKRHEDGIVLRDIVLAFGGVRAIDGLTLAIAPGQVHGLIGPNGSGKTTTLNVISGYYEPQSGALRLAGAPLPAGRPLLRAPHGIARTYQTPRIIGEASVLENVMIGGTLQGHASFVETLLRLPRHHRDEAALRQAAHDALQAVGLSALADARADRLQHSELRFLEIARALVLRPAFLLLDEPAAGLAAEEIRQLGELIRHISRHGTGVLLVEHHADLIFDICDHVTVLNLGRVLADGTPAQVREHKEVVSAYLGG</sequence>
<dbReference type="PANTHER" id="PTHR30482">
    <property type="entry name" value="HIGH-AFFINITY BRANCHED-CHAIN AMINO ACID TRANSPORT SYSTEM PERMEASE"/>
    <property type="match status" value="1"/>
</dbReference>
<feature type="transmembrane region" description="Helical" evidence="9">
    <location>
        <begin position="175"/>
        <end position="194"/>
    </location>
</feature>
<evidence type="ECO:0000256" key="7">
    <source>
        <dbReference type="ARBA" id="ARBA00023136"/>
    </source>
</evidence>
<dbReference type="InterPro" id="IPR032823">
    <property type="entry name" value="BCA_ABC_TP_C"/>
</dbReference>
<dbReference type="SUPFAM" id="SSF52540">
    <property type="entry name" value="P-loop containing nucleoside triphosphate hydrolases"/>
    <property type="match status" value="1"/>
</dbReference>
<dbReference type="OrthoDB" id="5290247at2"/>
<dbReference type="InterPro" id="IPR001851">
    <property type="entry name" value="ABC_transp_permease"/>
</dbReference>
<gene>
    <name evidence="11" type="ORF">C7R54_11060</name>
</gene>
<name>A0A4Q1HKD2_9BURK</name>
<evidence type="ECO:0000313" key="12">
    <source>
        <dbReference type="Proteomes" id="UP000290849"/>
    </source>
</evidence>
<evidence type="ECO:0000256" key="3">
    <source>
        <dbReference type="ARBA" id="ARBA00022692"/>
    </source>
</evidence>
<evidence type="ECO:0000256" key="9">
    <source>
        <dbReference type="SAM" id="Phobius"/>
    </source>
</evidence>
<dbReference type="GO" id="GO:0016887">
    <property type="term" value="F:ATP hydrolysis activity"/>
    <property type="evidence" value="ECO:0007669"/>
    <property type="project" value="InterPro"/>
</dbReference>
<dbReference type="GO" id="GO:0005886">
    <property type="term" value="C:plasma membrane"/>
    <property type="evidence" value="ECO:0007669"/>
    <property type="project" value="UniProtKB-SubCell"/>
</dbReference>
<proteinExistence type="predicted"/>
<dbReference type="Pfam" id="PF12399">
    <property type="entry name" value="BCA_ABC_TP_C"/>
    <property type="match status" value="1"/>
</dbReference>
<feature type="transmembrane region" description="Helical" evidence="9">
    <location>
        <begin position="25"/>
        <end position="42"/>
    </location>
</feature>
<organism evidence="11 12">
    <name type="scientific">Achromobacter aloeverae</name>
    <dbReference type="NCBI Taxonomy" id="1750518"/>
    <lineage>
        <taxon>Bacteria</taxon>
        <taxon>Pseudomonadati</taxon>
        <taxon>Pseudomonadota</taxon>
        <taxon>Betaproteobacteria</taxon>
        <taxon>Burkholderiales</taxon>
        <taxon>Alcaligenaceae</taxon>
        <taxon>Achromobacter</taxon>
    </lineage>
</organism>
<evidence type="ECO:0000256" key="4">
    <source>
        <dbReference type="ARBA" id="ARBA00022741"/>
    </source>
</evidence>
<dbReference type="SMART" id="SM00382">
    <property type="entry name" value="AAA"/>
    <property type="match status" value="1"/>
</dbReference>